<dbReference type="InterPro" id="IPR004300">
    <property type="entry name" value="Glyco_hydro_57_N"/>
</dbReference>
<proteinExistence type="inferred from homology"/>
<feature type="domain" description="1,4-alpha-glucan branching enzyme C-terminal" evidence="7">
    <location>
        <begin position="422"/>
        <end position="517"/>
    </location>
</feature>
<organism evidence="8 9">
    <name type="scientific">Candidatus Protofrankia datiscae</name>
    <dbReference type="NCBI Taxonomy" id="2716812"/>
    <lineage>
        <taxon>Bacteria</taxon>
        <taxon>Bacillati</taxon>
        <taxon>Actinomycetota</taxon>
        <taxon>Actinomycetes</taxon>
        <taxon>Frankiales</taxon>
        <taxon>Frankiaceae</taxon>
        <taxon>Protofrankia</taxon>
    </lineage>
</organism>
<evidence type="ECO:0000259" key="6">
    <source>
        <dbReference type="Pfam" id="PF03065"/>
    </source>
</evidence>
<dbReference type="CDD" id="cd01022">
    <property type="entry name" value="GH57N_like"/>
    <property type="match status" value="1"/>
</dbReference>
<dbReference type="PANTHER" id="PTHR41695">
    <property type="entry name" value="1,4-ALPHA-GLUCAN BRANCHING ENZYME RV3031-RELATED"/>
    <property type="match status" value="1"/>
</dbReference>
<dbReference type="GO" id="GO:0003844">
    <property type="term" value="F:1,4-alpha-glucan branching enzyme activity"/>
    <property type="evidence" value="ECO:0007669"/>
    <property type="project" value="InterPro"/>
</dbReference>
<evidence type="ECO:0000256" key="2">
    <source>
        <dbReference type="ARBA" id="ARBA00023277"/>
    </source>
</evidence>
<sequence>MSHPARPAAPTPTASPTPARGAARTPAEPVGTFCLVLHSHLPWVAHAGAWPVGEEWLYQAWTGAYLPLLDLLERLADTGQRNVLTLGVTPVLAAMLDDPYCLSGLARWVADWQLRAQGALVDGVPGAGHEGALATAALRAVESRWRHGASPLLRRLADAGVVELLGGPASHPVLPLLDERIVPVQLGAGLDDATLRLGTRPRGIWAPECAYRPGLERHYAAAGVTHFVVDGPTVGGETAGAYDVAGSGVLAFPRDLGVSYEVWSPTAGYPRGAWYRDFHTFDHGSGLRVSRVTSVDTPPGRKAPYEPAAARRAAADDAARFVGVLRRRLTELAAARDGRRALVVCAFDTELFGHHWHEGPAFLEAVLTLLPDAGIQAATLSQAAAAGHVEGARDLPAGSWGRGKDFHVWADVTDLAKLAAEVNGRLVEVVTAAAHPAERDDVLDQMAREAFLTSASDWAFCVTHDSAADYARSRAYTHAGRFDALADTVHARDRLAATRLARHYRTLDHPFPALDARRLTRA</sequence>
<dbReference type="InterPro" id="IPR015293">
    <property type="entry name" value="BE_C"/>
</dbReference>
<evidence type="ECO:0000256" key="3">
    <source>
        <dbReference type="PIRSR" id="PIRSR640042-1"/>
    </source>
</evidence>
<dbReference type="Pfam" id="PF09210">
    <property type="entry name" value="BE_C"/>
    <property type="match status" value="1"/>
</dbReference>
<evidence type="ECO:0000313" key="9">
    <source>
        <dbReference type="Proteomes" id="UP000001549"/>
    </source>
</evidence>
<dbReference type="Proteomes" id="UP000001549">
    <property type="component" value="Chromosome"/>
</dbReference>
<name>F8B543_9ACTN</name>
<dbReference type="InterPro" id="IPR040042">
    <property type="entry name" value="Branching_enz_MT3115-like"/>
</dbReference>
<dbReference type="SUPFAM" id="SSF88688">
    <property type="entry name" value="Families 57/38 glycoside transferase middle domain"/>
    <property type="match status" value="1"/>
</dbReference>
<dbReference type="eggNOG" id="COG1543">
    <property type="taxonomic scope" value="Bacteria"/>
</dbReference>
<gene>
    <name evidence="8" type="ordered locus">FsymDg_3788</name>
</gene>
<dbReference type="InterPro" id="IPR011330">
    <property type="entry name" value="Glyco_hydro/deAcase_b/a-brl"/>
</dbReference>
<keyword evidence="2 4" id="KW-0119">Carbohydrate metabolism</keyword>
<evidence type="ECO:0000256" key="4">
    <source>
        <dbReference type="RuleBase" id="RU361196"/>
    </source>
</evidence>
<accession>F8B543</accession>
<reference evidence="8 9" key="1">
    <citation type="submission" date="2011-05" db="EMBL/GenBank/DDBJ databases">
        <title>Complete sequence of chromosome of Frankia symbiont of Datisca glomerata.</title>
        <authorList>
            <consortium name="US DOE Joint Genome Institute"/>
            <person name="Lucas S."/>
            <person name="Han J."/>
            <person name="Lapidus A."/>
            <person name="Cheng J.-F."/>
            <person name="Goodwin L."/>
            <person name="Pitluck S."/>
            <person name="Peters L."/>
            <person name="Mikhailova N."/>
            <person name="Chertkov O."/>
            <person name="Teshima H."/>
            <person name="Han C."/>
            <person name="Tapia R."/>
            <person name="Land M."/>
            <person name="Hauser L."/>
            <person name="Kyrpides N."/>
            <person name="Ivanova N."/>
            <person name="Pagani I."/>
            <person name="Berry A."/>
            <person name="Pawlowski K."/>
            <person name="Persson T."/>
            <person name="Vanden Heuvel B."/>
            <person name="Benson D."/>
            <person name="Woyke T."/>
        </authorList>
    </citation>
    <scope>NUCLEOTIDE SEQUENCE [LARGE SCALE GENOMIC DNA]</scope>
    <source>
        <strain evidence="9">4085684</strain>
    </source>
</reference>
<feature type="domain" description="Glycoside hydrolase family 57 N-terminal" evidence="6">
    <location>
        <begin position="35"/>
        <end position="385"/>
    </location>
</feature>
<dbReference type="STRING" id="656024.FsymDg_3788"/>
<dbReference type="InterPro" id="IPR037090">
    <property type="entry name" value="57_glycoside_trans_central"/>
</dbReference>
<dbReference type="HOGENOM" id="CLU_008192_1_0_11"/>
<feature type="compositionally biased region" description="Low complexity" evidence="5">
    <location>
        <begin position="16"/>
        <end position="25"/>
    </location>
</feature>
<dbReference type="RefSeq" id="WP_013874944.1">
    <property type="nucleotide sequence ID" value="NC_015656.1"/>
</dbReference>
<comment type="similarity">
    <text evidence="1 4">Belongs to the glycosyl hydrolase 57 family.</text>
</comment>
<dbReference type="InterPro" id="IPR028995">
    <property type="entry name" value="Glyco_hydro_57/38_cen_sf"/>
</dbReference>
<dbReference type="EMBL" id="CP002801">
    <property type="protein sequence ID" value="AEH11065.1"/>
    <property type="molecule type" value="Genomic_DNA"/>
</dbReference>
<dbReference type="InterPro" id="IPR027291">
    <property type="entry name" value="Glyco_hydro_38_N_sf"/>
</dbReference>
<dbReference type="Gene3D" id="1.20.1430.10">
    <property type="entry name" value="Families 57/38 glycoside transferase, middle domain"/>
    <property type="match status" value="1"/>
</dbReference>
<dbReference type="KEGG" id="fsy:FsymDg_3788"/>
<evidence type="ECO:0000256" key="1">
    <source>
        <dbReference type="ARBA" id="ARBA00006821"/>
    </source>
</evidence>
<dbReference type="GO" id="GO:0005576">
    <property type="term" value="C:extracellular region"/>
    <property type="evidence" value="ECO:0007669"/>
    <property type="project" value="TreeGrafter"/>
</dbReference>
<dbReference type="Gene3D" id="3.20.110.10">
    <property type="entry name" value="Glycoside hydrolase 38, N terminal domain"/>
    <property type="match status" value="1"/>
</dbReference>
<dbReference type="Pfam" id="PF03065">
    <property type="entry name" value="Glyco_hydro_57"/>
    <property type="match status" value="1"/>
</dbReference>
<evidence type="ECO:0000256" key="5">
    <source>
        <dbReference type="SAM" id="MobiDB-lite"/>
    </source>
</evidence>
<feature type="active site" description="Nucleophile" evidence="3">
    <location>
        <position position="208"/>
    </location>
</feature>
<evidence type="ECO:0000313" key="8">
    <source>
        <dbReference type="EMBL" id="AEH11065.1"/>
    </source>
</evidence>
<feature type="active site" description="Proton donor" evidence="3">
    <location>
        <position position="348"/>
    </location>
</feature>
<protein>
    <recommendedName>
        <fullName evidence="10">1,4-alpha-glucan branching enzyme</fullName>
    </recommendedName>
</protein>
<dbReference type="SUPFAM" id="SSF88713">
    <property type="entry name" value="Glycoside hydrolase/deacetylase"/>
    <property type="match status" value="1"/>
</dbReference>
<evidence type="ECO:0008006" key="10">
    <source>
        <dbReference type="Google" id="ProtNLM"/>
    </source>
</evidence>
<dbReference type="PANTHER" id="PTHR41695:SF1">
    <property type="entry name" value="1,4-ALPHA-GLUCAN BRANCHING ENZYME TK1436"/>
    <property type="match status" value="1"/>
</dbReference>
<dbReference type="AlphaFoldDB" id="F8B543"/>
<dbReference type="GO" id="GO:0030979">
    <property type="term" value="P:alpha-glucan biosynthetic process"/>
    <property type="evidence" value="ECO:0007669"/>
    <property type="project" value="InterPro"/>
</dbReference>
<feature type="region of interest" description="Disordered" evidence="5">
    <location>
        <begin position="1"/>
        <end position="25"/>
    </location>
</feature>
<keyword evidence="9" id="KW-1185">Reference proteome</keyword>
<evidence type="ECO:0000259" key="7">
    <source>
        <dbReference type="Pfam" id="PF09210"/>
    </source>
</evidence>